<keyword evidence="1" id="KW-0472">Membrane</keyword>
<keyword evidence="1" id="KW-1133">Transmembrane helix</keyword>
<dbReference type="RefSeq" id="WP_109741257.1">
    <property type="nucleotide sequence ID" value="NZ_QGGO01000002.1"/>
</dbReference>
<feature type="transmembrane region" description="Helical" evidence="1">
    <location>
        <begin position="37"/>
        <end position="56"/>
    </location>
</feature>
<feature type="transmembrane region" description="Helical" evidence="1">
    <location>
        <begin position="172"/>
        <end position="192"/>
    </location>
</feature>
<dbReference type="Proteomes" id="UP000245489">
    <property type="component" value="Unassembled WGS sequence"/>
</dbReference>
<comment type="caution">
    <text evidence="2">The sequence shown here is derived from an EMBL/GenBank/DDBJ whole genome shotgun (WGS) entry which is preliminary data.</text>
</comment>
<keyword evidence="1" id="KW-0812">Transmembrane</keyword>
<proteinExistence type="predicted"/>
<dbReference type="AlphaFoldDB" id="A0A316EFP1"/>
<keyword evidence="3" id="KW-1185">Reference proteome</keyword>
<name>A0A316EFP1_9BACT</name>
<sequence length="202" mass="23349">MKTQNLAQKIALCIVPISLFFISNLLRNEAGNKESTYPLAFISIQNVSMTCVYIFTQRDSFFNGNDKMVFLGKRVDLLFTISQVCLAGLLYLFYIKFGDIVSLSEAFIFIVTMLYGNYYSLIPMPPVNVSMYFEDEDIWRKVSIFRGRLIFSFGLIGLFAVLYYSPKGIGIEYMYLVLAVISITFLSTYFYAKIEYLKKFDR</sequence>
<evidence type="ECO:0000313" key="2">
    <source>
        <dbReference type="EMBL" id="PWK28921.1"/>
    </source>
</evidence>
<evidence type="ECO:0000256" key="1">
    <source>
        <dbReference type="SAM" id="Phobius"/>
    </source>
</evidence>
<reference evidence="2 3" key="1">
    <citation type="submission" date="2018-05" db="EMBL/GenBank/DDBJ databases">
        <title>Genomic Encyclopedia of Archaeal and Bacterial Type Strains, Phase II (KMG-II): from individual species to whole genera.</title>
        <authorList>
            <person name="Goeker M."/>
        </authorList>
    </citation>
    <scope>NUCLEOTIDE SEQUENCE [LARGE SCALE GENOMIC DNA]</scope>
    <source>
        <strain evidence="2 3">DSM 22214</strain>
    </source>
</reference>
<dbReference type="EMBL" id="QGGO01000002">
    <property type="protein sequence ID" value="PWK28921.1"/>
    <property type="molecule type" value="Genomic_DNA"/>
</dbReference>
<protein>
    <submittedName>
        <fullName evidence="2">Uncharacterized protein</fullName>
    </submittedName>
</protein>
<feature type="transmembrane region" description="Helical" evidence="1">
    <location>
        <begin position="149"/>
        <end position="166"/>
    </location>
</feature>
<gene>
    <name evidence="2" type="ORF">LV89_00474</name>
</gene>
<accession>A0A316EFP1</accession>
<organism evidence="2 3">
    <name type="scientific">Arcicella aurantiaca</name>
    <dbReference type="NCBI Taxonomy" id="591202"/>
    <lineage>
        <taxon>Bacteria</taxon>
        <taxon>Pseudomonadati</taxon>
        <taxon>Bacteroidota</taxon>
        <taxon>Cytophagia</taxon>
        <taxon>Cytophagales</taxon>
        <taxon>Flectobacillaceae</taxon>
        <taxon>Arcicella</taxon>
    </lineage>
</organism>
<feature type="transmembrane region" description="Helical" evidence="1">
    <location>
        <begin position="100"/>
        <end position="121"/>
    </location>
</feature>
<evidence type="ECO:0000313" key="3">
    <source>
        <dbReference type="Proteomes" id="UP000245489"/>
    </source>
</evidence>
<feature type="transmembrane region" description="Helical" evidence="1">
    <location>
        <begin position="77"/>
        <end position="94"/>
    </location>
</feature>